<proteinExistence type="predicted"/>
<dbReference type="AlphaFoldDB" id="A0A914GPU4"/>
<reference evidence="2" key="1">
    <citation type="submission" date="2022-11" db="UniProtKB">
        <authorList>
            <consortium name="WormBaseParasite"/>
        </authorList>
    </citation>
    <scope>IDENTIFICATION</scope>
</reference>
<protein>
    <submittedName>
        <fullName evidence="2">PPPDE domain-containing protein</fullName>
    </submittedName>
</protein>
<name>A0A914GPU4_GLORO</name>
<keyword evidence="1" id="KW-1185">Reference proteome</keyword>
<sequence>MANFDGVGMANFNRVGVAAVARSEFVHIPVVGPFLALGAVTFMEQAPNLGRDLTHTALEALYKCRSCGHEAHVTYEITGPGNVHNEFGRYTKTYERPLVLVTDKNTSFLDIERVYRDMWVDYNFLTKNCRNWTKEITDRIWNLPSHNII</sequence>
<evidence type="ECO:0000313" key="1">
    <source>
        <dbReference type="Proteomes" id="UP000887572"/>
    </source>
</evidence>
<accession>A0A914GPU4</accession>
<organism evidence="1 2">
    <name type="scientific">Globodera rostochiensis</name>
    <name type="common">Golden nematode worm</name>
    <name type="synonym">Heterodera rostochiensis</name>
    <dbReference type="NCBI Taxonomy" id="31243"/>
    <lineage>
        <taxon>Eukaryota</taxon>
        <taxon>Metazoa</taxon>
        <taxon>Ecdysozoa</taxon>
        <taxon>Nematoda</taxon>
        <taxon>Chromadorea</taxon>
        <taxon>Rhabditida</taxon>
        <taxon>Tylenchina</taxon>
        <taxon>Tylenchomorpha</taxon>
        <taxon>Tylenchoidea</taxon>
        <taxon>Heteroderidae</taxon>
        <taxon>Heteroderinae</taxon>
        <taxon>Globodera</taxon>
    </lineage>
</organism>
<dbReference type="Proteomes" id="UP000887572">
    <property type="component" value="Unplaced"/>
</dbReference>
<evidence type="ECO:0000313" key="2">
    <source>
        <dbReference type="WBParaSite" id="Gr19_v10_g10228.t1"/>
    </source>
</evidence>
<dbReference type="WBParaSite" id="Gr19_v10_g10228.t1">
    <property type="protein sequence ID" value="Gr19_v10_g10228.t1"/>
    <property type="gene ID" value="Gr19_v10_g10228"/>
</dbReference>